<evidence type="ECO:0008006" key="4">
    <source>
        <dbReference type="Google" id="ProtNLM"/>
    </source>
</evidence>
<keyword evidence="3" id="KW-1185">Reference proteome</keyword>
<feature type="chain" id="PRO_5035260916" description="Lipoprotein" evidence="1">
    <location>
        <begin position="23"/>
        <end position="204"/>
    </location>
</feature>
<dbReference type="Proteomes" id="UP000659904">
    <property type="component" value="Unassembled WGS sequence"/>
</dbReference>
<dbReference type="AlphaFoldDB" id="A0A8J3P0U5"/>
<proteinExistence type="predicted"/>
<feature type="signal peptide" evidence="1">
    <location>
        <begin position="1"/>
        <end position="22"/>
    </location>
</feature>
<evidence type="ECO:0000313" key="3">
    <source>
        <dbReference type="Proteomes" id="UP000659904"/>
    </source>
</evidence>
<gene>
    <name evidence="2" type="ORF">Cci01nite_28240</name>
</gene>
<dbReference type="PROSITE" id="PS51257">
    <property type="entry name" value="PROKAR_LIPOPROTEIN"/>
    <property type="match status" value="1"/>
</dbReference>
<sequence>MIRRLKPALVLAVVPVLLGAVACSSQPVPPEPQTVTFSASYPEYSSVAELWSTADLVIEATVQPGGRVMVEMPAADDGTDPRADPGGSHEGLTEEQVGVVYTVRTVEISRVLKGTASAGQHIGVQEMGGTRNGVRYVEAGATLLAEKSRVLLFLRTYADFAAAPLNPLQARFDLDSHGGYRSLPGNTLRVTKAELDALRAGRVS</sequence>
<accession>A0A8J3P0U5</accession>
<keyword evidence="1" id="KW-0732">Signal</keyword>
<name>A0A8J3P0U5_9ACTN</name>
<protein>
    <recommendedName>
        <fullName evidence="4">Lipoprotein</fullName>
    </recommendedName>
</protein>
<evidence type="ECO:0000256" key="1">
    <source>
        <dbReference type="SAM" id="SignalP"/>
    </source>
</evidence>
<dbReference type="EMBL" id="BONH01000009">
    <property type="protein sequence ID" value="GIF97730.1"/>
    <property type="molecule type" value="Genomic_DNA"/>
</dbReference>
<reference evidence="2 3" key="1">
    <citation type="submission" date="2021-01" db="EMBL/GenBank/DDBJ databases">
        <title>Whole genome shotgun sequence of Catellatospora citrea NBRC 14495.</title>
        <authorList>
            <person name="Komaki H."/>
            <person name="Tamura T."/>
        </authorList>
    </citation>
    <scope>NUCLEOTIDE SEQUENCE [LARGE SCALE GENOMIC DNA]</scope>
    <source>
        <strain evidence="2 3">NBRC 14495</strain>
    </source>
</reference>
<evidence type="ECO:0000313" key="2">
    <source>
        <dbReference type="EMBL" id="GIF97730.1"/>
    </source>
</evidence>
<organism evidence="2 3">
    <name type="scientific">Catellatospora citrea</name>
    <dbReference type="NCBI Taxonomy" id="53366"/>
    <lineage>
        <taxon>Bacteria</taxon>
        <taxon>Bacillati</taxon>
        <taxon>Actinomycetota</taxon>
        <taxon>Actinomycetes</taxon>
        <taxon>Micromonosporales</taxon>
        <taxon>Micromonosporaceae</taxon>
        <taxon>Catellatospora</taxon>
    </lineage>
</organism>
<comment type="caution">
    <text evidence="2">The sequence shown here is derived from an EMBL/GenBank/DDBJ whole genome shotgun (WGS) entry which is preliminary data.</text>
</comment>